<dbReference type="SUPFAM" id="SSF143422">
    <property type="entry name" value="Transposase IS200-like"/>
    <property type="match status" value="1"/>
</dbReference>
<dbReference type="GO" id="GO:0003677">
    <property type="term" value="F:DNA binding"/>
    <property type="evidence" value="ECO:0007669"/>
    <property type="project" value="InterPro"/>
</dbReference>
<dbReference type="GO" id="GO:0006313">
    <property type="term" value="P:DNA transposition"/>
    <property type="evidence" value="ECO:0007669"/>
    <property type="project" value="InterPro"/>
</dbReference>
<evidence type="ECO:0000313" key="3">
    <source>
        <dbReference type="Proteomes" id="UP000177026"/>
    </source>
</evidence>
<comment type="caution">
    <text evidence="2">The sequence shown here is derived from an EMBL/GenBank/DDBJ whole genome shotgun (WGS) entry which is preliminary data.</text>
</comment>
<dbReference type="EMBL" id="MFZI01000022">
    <property type="protein sequence ID" value="OGK21066.1"/>
    <property type="molecule type" value="Genomic_DNA"/>
</dbReference>
<dbReference type="Pfam" id="PF01797">
    <property type="entry name" value="Y1_Tnp"/>
    <property type="match status" value="1"/>
</dbReference>
<protein>
    <recommendedName>
        <fullName evidence="1">Transposase IS200-like domain-containing protein</fullName>
    </recommendedName>
</protein>
<dbReference type="Gene3D" id="3.30.70.1290">
    <property type="entry name" value="Transposase IS200-like"/>
    <property type="match status" value="1"/>
</dbReference>
<dbReference type="SMART" id="SM01321">
    <property type="entry name" value="Y1_Tnp"/>
    <property type="match status" value="1"/>
</dbReference>
<sequence length="214" mass="26035">MLYRKFFNNKIYHVFNKSIARFNIFKLNENAYRFLEILDYYNDSAWKISLSKEKQLKHEFKLDDLLFLNERPIVKFISYCVMPDHYHIVVKVLDQTKICHYLNNIGNAYTHFLNTKLNRKGPLWQSPYKMVLIKTNEQLLHVTRYVHLNPTTAQLVQKPENWEFSSYRDFITDQKYLDIVNEISIKRPHSYRTFVEDNQDYQTRIKLIKKVRID</sequence>
<dbReference type="PANTHER" id="PTHR34322">
    <property type="entry name" value="TRANSPOSASE, Y1_TNP DOMAIN-CONTAINING"/>
    <property type="match status" value="1"/>
</dbReference>
<proteinExistence type="predicted"/>
<name>A0A1F7GR46_9BACT</name>
<accession>A0A1F7GR46</accession>
<feature type="domain" description="Transposase IS200-like" evidence="1">
    <location>
        <begin position="7"/>
        <end position="149"/>
    </location>
</feature>
<dbReference type="AlphaFoldDB" id="A0A1F7GR46"/>
<dbReference type="PANTHER" id="PTHR34322:SF2">
    <property type="entry name" value="TRANSPOSASE IS200-LIKE DOMAIN-CONTAINING PROTEIN"/>
    <property type="match status" value="1"/>
</dbReference>
<dbReference type="GO" id="GO:0004803">
    <property type="term" value="F:transposase activity"/>
    <property type="evidence" value="ECO:0007669"/>
    <property type="project" value="InterPro"/>
</dbReference>
<reference evidence="2 3" key="1">
    <citation type="journal article" date="2016" name="Nat. Commun.">
        <title>Thousands of microbial genomes shed light on interconnected biogeochemical processes in an aquifer system.</title>
        <authorList>
            <person name="Anantharaman K."/>
            <person name="Brown C.T."/>
            <person name="Hug L.A."/>
            <person name="Sharon I."/>
            <person name="Castelle C.J."/>
            <person name="Probst A.J."/>
            <person name="Thomas B.C."/>
            <person name="Singh A."/>
            <person name="Wilkins M.J."/>
            <person name="Karaoz U."/>
            <person name="Brodie E.L."/>
            <person name="Williams K.H."/>
            <person name="Hubbard S.S."/>
            <person name="Banfield J.F."/>
        </authorList>
    </citation>
    <scope>NUCLEOTIDE SEQUENCE [LARGE SCALE GENOMIC DNA]</scope>
</reference>
<dbReference type="InterPro" id="IPR036515">
    <property type="entry name" value="Transposase_17_sf"/>
</dbReference>
<evidence type="ECO:0000313" key="2">
    <source>
        <dbReference type="EMBL" id="OGK21066.1"/>
    </source>
</evidence>
<gene>
    <name evidence="2" type="ORF">A2866_01915</name>
</gene>
<dbReference type="InterPro" id="IPR002686">
    <property type="entry name" value="Transposase_17"/>
</dbReference>
<evidence type="ECO:0000259" key="1">
    <source>
        <dbReference type="SMART" id="SM01321"/>
    </source>
</evidence>
<dbReference type="Proteomes" id="UP000177026">
    <property type="component" value="Unassembled WGS sequence"/>
</dbReference>
<organism evidence="2 3">
    <name type="scientific">Candidatus Roizmanbacteria bacterium RIFCSPHIGHO2_01_FULL_39_8</name>
    <dbReference type="NCBI Taxonomy" id="1802033"/>
    <lineage>
        <taxon>Bacteria</taxon>
        <taxon>Candidatus Roizmaniibacteriota</taxon>
    </lineage>
</organism>